<evidence type="ECO:0000313" key="1">
    <source>
        <dbReference type="EMBL" id="MCC8363867.1"/>
    </source>
</evidence>
<name>A0ABS8JJU7_9GAMM</name>
<dbReference type="Pfam" id="PF16732">
    <property type="entry name" value="ComP_DUS"/>
    <property type="match status" value="1"/>
</dbReference>
<dbReference type="InterPro" id="IPR031982">
    <property type="entry name" value="PilE-like"/>
</dbReference>
<dbReference type="Proteomes" id="UP001165293">
    <property type="component" value="Unassembled WGS sequence"/>
</dbReference>
<reference evidence="1" key="1">
    <citation type="submission" date="2021-10" db="EMBL/GenBank/DDBJ databases">
        <authorList>
            <person name="Lyu M."/>
            <person name="Wang X."/>
            <person name="Meng X."/>
            <person name="Xu K."/>
        </authorList>
    </citation>
    <scope>NUCLEOTIDE SEQUENCE</scope>
    <source>
        <strain evidence="1">A6</strain>
    </source>
</reference>
<evidence type="ECO:0000313" key="2">
    <source>
        <dbReference type="Proteomes" id="UP001165293"/>
    </source>
</evidence>
<gene>
    <name evidence="1" type="ORF">LK996_12380</name>
</gene>
<accession>A0ABS8JJU7</accession>
<protein>
    <submittedName>
        <fullName evidence="1">Type IV pilin protein</fullName>
    </submittedName>
</protein>
<organism evidence="1 2">
    <name type="scientific">Noviluteimonas lactosilytica</name>
    <dbReference type="NCBI Taxonomy" id="2888523"/>
    <lineage>
        <taxon>Bacteria</taxon>
        <taxon>Pseudomonadati</taxon>
        <taxon>Pseudomonadota</taxon>
        <taxon>Gammaproteobacteria</taxon>
        <taxon>Lysobacterales</taxon>
        <taxon>Lysobacteraceae</taxon>
        <taxon>Noviluteimonas</taxon>
    </lineage>
</organism>
<comment type="caution">
    <text evidence="1">The sequence shown here is derived from an EMBL/GenBank/DDBJ whole genome shotgun (WGS) entry which is preliminary data.</text>
</comment>
<keyword evidence="2" id="KW-1185">Reference proteome</keyword>
<proteinExistence type="predicted"/>
<sequence>MYAEQVRKGKRAEAMQALGDLQLRQESWRADHPAYGTMANLFTDGGTGYNGGLKNYTITIPASAATSYTILATRKGDLANDPKCGNFSISMGAGVIDKNVSSGDEDYCWRK</sequence>
<dbReference type="EMBL" id="JAJGAK010000003">
    <property type="protein sequence ID" value="MCC8363867.1"/>
    <property type="molecule type" value="Genomic_DNA"/>
</dbReference>